<accession>A0A133UJV6</accession>
<comment type="caution">
    <text evidence="1">The sequence shown here is derived from an EMBL/GenBank/DDBJ whole genome shotgun (WGS) entry which is preliminary data.</text>
</comment>
<keyword evidence="2" id="KW-1185">Reference proteome</keyword>
<proteinExistence type="predicted"/>
<evidence type="ECO:0000313" key="1">
    <source>
        <dbReference type="EMBL" id="KXA94390.1"/>
    </source>
</evidence>
<dbReference type="AlphaFoldDB" id="A0A133UJV6"/>
<evidence type="ECO:0008006" key="3">
    <source>
        <dbReference type="Google" id="ProtNLM"/>
    </source>
</evidence>
<dbReference type="EMBL" id="LHXO01000061">
    <property type="protein sequence ID" value="KXA94390.1"/>
    <property type="molecule type" value="Genomic_DNA"/>
</dbReference>
<protein>
    <recommendedName>
        <fullName evidence="3">PIN domain-containing protein</fullName>
    </recommendedName>
</protein>
<sequence>MCSSLTFCRSYLKEFPHDPLLVDTNVVLGRIDHFEALCSKSRIDERGAVPTVPDFIDREIRNARIERSEDILDRYRRVRDSRDEGHSLWQLVTPFRTVKQCKRSLDVMPSGAKHRTIQTYRERGELDSRSRHKDFALIAVVTLMADSEGLHPKVVSRDGAIRDACRNISELGYDLRCLGLREFLED</sequence>
<organism evidence="1 2">
    <name type="scientific">candidate division MSBL1 archaeon SCGC-AAA259E19</name>
    <dbReference type="NCBI Taxonomy" id="1698264"/>
    <lineage>
        <taxon>Archaea</taxon>
        <taxon>Methanobacteriati</taxon>
        <taxon>Methanobacteriota</taxon>
        <taxon>candidate division MSBL1</taxon>
    </lineage>
</organism>
<name>A0A133UJV6_9EURY</name>
<gene>
    <name evidence="1" type="ORF">AKJ65_04580</name>
</gene>
<dbReference type="Proteomes" id="UP000070284">
    <property type="component" value="Unassembled WGS sequence"/>
</dbReference>
<reference evidence="1 2" key="1">
    <citation type="journal article" date="2016" name="Sci. Rep.">
        <title>Metabolic traits of an uncultured archaeal lineage -MSBL1- from brine pools of the Red Sea.</title>
        <authorList>
            <person name="Mwirichia R."/>
            <person name="Alam I."/>
            <person name="Rashid M."/>
            <person name="Vinu M."/>
            <person name="Ba-Alawi W."/>
            <person name="Anthony Kamau A."/>
            <person name="Kamanda Ngugi D."/>
            <person name="Goker M."/>
            <person name="Klenk H.P."/>
            <person name="Bajic V."/>
            <person name="Stingl U."/>
        </authorList>
    </citation>
    <scope>NUCLEOTIDE SEQUENCE [LARGE SCALE GENOMIC DNA]</scope>
    <source>
        <strain evidence="1">SCGC-AAA259E19</strain>
    </source>
</reference>
<evidence type="ECO:0000313" key="2">
    <source>
        <dbReference type="Proteomes" id="UP000070284"/>
    </source>
</evidence>